<name>A0A8H6RWE1_9PEZI</name>
<feature type="region of interest" description="Disordered" evidence="1">
    <location>
        <begin position="60"/>
        <end position="85"/>
    </location>
</feature>
<feature type="compositionally biased region" description="Basic and acidic residues" evidence="1">
    <location>
        <begin position="68"/>
        <end position="83"/>
    </location>
</feature>
<evidence type="ECO:0000256" key="1">
    <source>
        <dbReference type="SAM" id="MobiDB-lite"/>
    </source>
</evidence>
<evidence type="ECO:0000256" key="2">
    <source>
        <dbReference type="SAM" id="SignalP"/>
    </source>
</evidence>
<keyword evidence="4" id="KW-1185">Reference proteome</keyword>
<accession>A0A8H6RWE1</accession>
<comment type="caution">
    <text evidence="3">The sequence shown here is derived from an EMBL/GenBank/DDBJ whole genome shotgun (WGS) entry which is preliminary data.</text>
</comment>
<proteinExistence type="predicted"/>
<gene>
    <name evidence="3" type="ORF">HII31_00454</name>
</gene>
<dbReference type="AlphaFoldDB" id="A0A8H6RWE1"/>
<dbReference type="EMBL" id="JABCIY010000003">
    <property type="protein sequence ID" value="KAF7198098.1"/>
    <property type="molecule type" value="Genomic_DNA"/>
</dbReference>
<reference evidence="3" key="1">
    <citation type="submission" date="2020-04" db="EMBL/GenBank/DDBJ databases">
        <title>Draft genome resource of the tomato pathogen Pseudocercospora fuligena.</title>
        <authorList>
            <person name="Zaccaron A."/>
        </authorList>
    </citation>
    <scope>NUCLEOTIDE SEQUENCE</scope>
    <source>
        <strain evidence="3">PF001</strain>
    </source>
</reference>
<keyword evidence="2" id="KW-0732">Signal</keyword>
<protein>
    <submittedName>
        <fullName evidence="3">Uncharacterized protein</fullName>
    </submittedName>
</protein>
<evidence type="ECO:0000313" key="3">
    <source>
        <dbReference type="EMBL" id="KAF7198098.1"/>
    </source>
</evidence>
<evidence type="ECO:0000313" key="4">
    <source>
        <dbReference type="Proteomes" id="UP000660729"/>
    </source>
</evidence>
<feature type="signal peptide" evidence="2">
    <location>
        <begin position="1"/>
        <end position="15"/>
    </location>
</feature>
<feature type="chain" id="PRO_5034272603" evidence="2">
    <location>
        <begin position="16"/>
        <end position="130"/>
    </location>
</feature>
<dbReference type="OrthoDB" id="939422at2759"/>
<organism evidence="3 4">
    <name type="scientific">Pseudocercospora fuligena</name>
    <dbReference type="NCBI Taxonomy" id="685502"/>
    <lineage>
        <taxon>Eukaryota</taxon>
        <taxon>Fungi</taxon>
        <taxon>Dikarya</taxon>
        <taxon>Ascomycota</taxon>
        <taxon>Pezizomycotina</taxon>
        <taxon>Dothideomycetes</taxon>
        <taxon>Dothideomycetidae</taxon>
        <taxon>Mycosphaerellales</taxon>
        <taxon>Mycosphaerellaceae</taxon>
        <taxon>Pseudocercospora</taxon>
    </lineage>
</organism>
<sequence>MIPLLFFFLLPATFSHPQQQTHSELGPGTPTKEEWVDGNGKTWLIYDLNGQKVIWFTKSDDGGGSGVVDKRDTDGDGGGKHTDSASGTYIAYGALQRQGYCNQNIYGNCVRGYVGDPETCTYYTKCRSGG</sequence>
<dbReference type="Proteomes" id="UP000660729">
    <property type="component" value="Unassembled WGS sequence"/>
</dbReference>